<reference evidence="3" key="1">
    <citation type="submission" date="2021-01" db="EMBL/GenBank/DDBJ databases">
        <authorList>
            <person name="Corre E."/>
            <person name="Pelletier E."/>
            <person name="Niang G."/>
            <person name="Scheremetjew M."/>
            <person name="Finn R."/>
            <person name="Kale V."/>
            <person name="Holt S."/>
            <person name="Cochrane G."/>
            <person name="Meng A."/>
            <person name="Brown T."/>
            <person name="Cohen L."/>
        </authorList>
    </citation>
    <scope>NUCLEOTIDE SEQUENCE</scope>
    <source>
        <strain evidence="3">WS</strain>
    </source>
</reference>
<proteinExistence type="predicted"/>
<feature type="repeat" description="RCC1" evidence="2">
    <location>
        <begin position="162"/>
        <end position="214"/>
    </location>
</feature>
<dbReference type="EMBL" id="HBGD01003343">
    <property type="protein sequence ID" value="CAD9079529.1"/>
    <property type="molecule type" value="Transcribed_RNA"/>
</dbReference>
<feature type="repeat" description="RCC1" evidence="2">
    <location>
        <begin position="270"/>
        <end position="335"/>
    </location>
</feature>
<keyword evidence="1" id="KW-0677">Repeat</keyword>
<feature type="repeat" description="RCC1" evidence="2">
    <location>
        <begin position="215"/>
        <end position="269"/>
    </location>
</feature>
<feature type="repeat" description="RCC1" evidence="2">
    <location>
        <begin position="98"/>
        <end position="147"/>
    </location>
</feature>
<dbReference type="PROSITE" id="PS50012">
    <property type="entry name" value="RCC1_3"/>
    <property type="match status" value="5"/>
</dbReference>
<dbReference type="PANTHER" id="PTHR22870:SF466">
    <property type="entry name" value="ANKYRIN REPEAT-CONTAINING PROTEIN"/>
    <property type="match status" value="1"/>
</dbReference>
<feature type="repeat" description="RCC1" evidence="2">
    <location>
        <begin position="41"/>
        <end position="97"/>
    </location>
</feature>
<sequence length="421" mass="45664">MFQSLRRSMQSHKYFISSPTLSVSCGIPHLACRRHYSSSTTSVYAVGHNTHGCLGINSKEKTLKVPQKIPNKFFRNANIVKLDAYSGGTHVTALTDQGHLYVWGQNACGQLGLGDRNNKYGPLPSDALTHATNAACGEHHTLILSNDQKLYSCGYGGSKIFGMSSFLGLQLKSDALGYSTNGNQLTPKEVETMRGKNIVSIDCGEYHSGAVTDQGELYMWGRGDWGRLGNGSNRSWQIPQQLTSETFASHDKFQKIVCGHAFSMALSTQGAVFSWGKNENSQLGVGEQAMGQITGGAQFDCEKSPVFLPNDVHFGGRRVVDIDCGTVTSAAIDEDNNFYYWGRTLQSPTLIEKVGKVSAMSVGKRHALLISQDGEVFMVGALGALGNRQHVENITSQIPTTGKVVQVVAGSDFSLFLCEEE</sequence>
<dbReference type="InterPro" id="IPR051210">
    <property type="entry name" value="Ub_ligase/GEF_domain"/>
</dbReference>
<gene>
    <name evidence="3" type="ORF">PCOS0759_LOCUS2763</name>
</gene>
<organism evidence="3">
    <name type="scientific">Percolomonas cosmopolitus</name>
    <dbReference type="NCBI Taxonomy" id="63605"/>
    <lineage>
        <taxon>Eukaryota</taxon>
        <taxon>Discoba</taxon>
        <taxon>Heterolobosea</taxon>
        <taxon>Tetramitia</taxon>
        <taxon>Eutetramitia</taxon>
        <taxon>Percolomonadidae</taxon>
        <taxon>Percolomonas</taxon>
    </lineage>
</organism>
<evidence type="ECO:0000313" key="3">
    <source>
        <dbReference type="EMBL" id="CAD9079529.1"/>
    </source>
</evidence>
<dbReference type="AlphaFoldDB" id="A0A7S1KQ48"/>
<dbReference type="Gene3D" id="2.130.10.30">
    <property type="entry name" value="Regulator of chromosome condensation 1/beta-lactamase-inhibitor protein II"/>
    <property type="match status" value="2"/>
</dbReference>
<dbReference type="PRINTS" id="PR00633">
    <property type="entry name" value="RCCNDNSATION"/>
</dbReference>
<dbReference type="InterPro" id="IPR009091">
    <property type="entry name" value="RCC1/BLIP-II"/>
</dbReference>
<evidence type="ECO:0000256" key="2">
    <source>
        <dbReference type="PROSITE-ProRule" id="PRU00235"/>
    </source>
</evidence>
<dbReference type="PANTHER" id="PTHR22870">
    <property type="entry name" value="REGULATOR OF CHROMOSOME CONDENSATION"/>
    <property type="match status" value="1"/>
</dbReference>
<dbReference type="InterPro" id="IPR000408">
    <property type="entry name" value="Reg_chr_condens"/>
</dbReference>
<protein>
    <submittedName>
        <fullName evidence="3">Uncharacterized protein</fullName>
    </submittedName>
</protein>
<dbReference type="SUPFAM" id="SSF50985">
    <property type="entry name" value="RCC1/BLIP-II"/>
    <property type="match status" value="1"/>
</dbReference>
<evidence type="ECO:0000256" key="1">
    <source>
        <dbReference type="ARBA" id="ARBA00022737"/>
    </source>
</evidence>
<accession>A0A7S1KQ48</accession>
<dbReference type="Pfam" id="PF00415">
    <property type="entry name" value="RCC1"/>
    <property type="match status" value="5"/>
</dbReference>
<dbReference type="PROSITE" id="PS51257">
    <property type="entry name" value="PROKAR_LIPOPROTEIN"/>
    <property type="match status" value="1"/>
</dbReference>
<name>A0A7S1KQ48_9EUKA</name>